<gene>
    <name evidence="10" type="ORF">ACFPPD_02520</name>
</gene>
<name>A0ABW0LP55_9BACL</name>
<comment type="similarity">
    <text evidence="2">Belongs to the GerABKC lipoprotein family.</text>
</comment>
<feature type="domain" description="Spore germination GerAC-like C-terminal" evidence="8">
    <location>
        <begin position="219"/>
        <end position="377"/>
    </location>
</feature>
<dbReference type="Pfam" id="PF25198">
    <property type="entry name" value="Spore_GerAC_N"/>
    <property type="match status" value="1"/>
</dbReference>
<evidence type="ECO:0000313" key="10">
    <source>
        <dbReference type="EMBL" id="MFC5467574.1"/>
    </source>
</evidence>
<dbReference type="InterPro" id="IPR046953">
    <property type="entry name" value="Spore_GerAC-like_C"/>
</dbReference>
<protein>
    <submittedName>
        <fullName evidence="10">Ger(X)C family spore germination protein</fullName>
    </submittedName>
</protein>
<dbReference type="Gene3D" id="3.30.300.210">
    <property type="entry name" value="Nutrient germinant receptor protein C, domain 3"/>
    <property type="match status" value="1"/>
</dbReference>
<keyword evidence="11" id="KW-1185">Reference proteome</keyword>
<keyword evidence="6" id="KW-0564">Palmitate</keyword>
<evidence type="ECO:0000256" key="3">
    <source>
        <dbReference type="ARBA" id="ARBA00022544"/>
    </source>
</evidence>
<evidence type="ECO:0000259" key="8">
    <source>
        <dbReference type="Pfam" id="PF05504"/>
    </source>
</evidence>
<dbReference type="RefSeq" id="WP_209742796.1">
    <property type="nucleotide sequence ID" value="NZ_JBHSMH010000005.1"/>
</dbReference>
<evidence type="ECO:0000256" key="7">
    <source>
        <dbReference type="ARBA" id="ARBA00023288"/>
    </source>
</evidence>
<evidence type="ECO:0000256" key="2">
    <source>
        <dbReference type="ARBA" id="ARBA00007886"/>
    </source>
</evidence>
<dbReference type="Pfam" id="PF05504">
    <property type="entry name" value="Spore_GerAC"/>
    <property type="match status" value="1"/>
</dbReference>
<sequence>MKGRTLLLLLYAVLAFPLTGCWDIKSLQDVNYFTGIGIDYENGKYRIYVQQLDFANVAKTESGKSTNPATVWIGQAEGLSMSDAVMKLYQTTQQTVFWGHLSCVILSEAVLKSGDLVSVFDNIIRSPEIRYTPWVYGTKTNIEDLFTTKPFFNLSPMNSILYAPETNYDQRPIIAPMRLYKFAREMREPGQTTFVPSLGVSDDTWMRNKKKDPKLDVDGLFVLHNDVCNGWIGENQATGLRWLVNQSPGGRILLKENDKMLATLRMNKPKSKVKIEIKKGEPVFHIDVKVDAAVYELGKQLSEKELSKLAGEAVAGEIRSTFEAGLAMNHADLFGLEHELYRKKFKTWKAMTKEGKIPLKPIVLGNIDVNVHVVHTGMFKLKRDFDPFTSK</sequence>
<keyword evidence="5" id="KW-0472">Membrane</keyword>
<comment type="subcellular location">
    <subcellularLocation>
        <location evidence="1">Membrane</location>
        <topology evidence="1">Lipid-anchor</topology>
    </subcellularLocation>
</comment>
<dbReference type="InterPro" id="IPR038501">
    <property type="entry name" value="Spore_GerAC_C_sf"/>
</dbReference>
<feature type="domain" description="Spore germination protein N-terminal" evidence="9">
    <location>
        <begin position="23"/>
        <end position="198"/>
    </location>
</feature>
<evidence type="ECO:0000259" key="9">
    <source>
        <dbReference type="Pfam" id="PF25198"/>
    </source>
</evidence>
<dbReference type="InterPro" id="IPR008844">
    <property type="entry name" value="Spore_GerAC-like"/>
</dbReference>
<dbReference type="NCBIfam" id="TIGR02887">
    <property type="entry name" value="spore_ger_x_C"/>
    <property type="match status" value="1"/>
</dbReference>
<reference evidence="11" key="1">
    <citation type="journal article" date="2019" name="Int. J. Syst. Evol. Microbiol.">
        <title>The Global Catalogue of Microorganisms (GCM) 10K type strain sequencing project: providing services to taxonomists for standard genome sequencing and annotation.</title>
        <authorList>
            <consortium name="The Broad Institute Genomics Platform"/>
            <consortium name="The Broad Institute Genome Sequencing Center for Infectious Disease"/>
            <person name="Wu L."/>
            <person name="Ma J."/>
        </authorList>
    </citation>
    <scope>NUCLEOTIDE SEQUENCE [LARGE SCALE GENOMIC DNA]</scope>
    <source>
        <strain evidence="11">CCUG 57113</strain>
    </source>
</reference>
<keyword evidence="3" id="KW-0309">Germination</keyword>
<dbReference type="EMBL" id="JBHSMH010000005">
    <property type="protein sequence ID" value="MFC5467574.1"/>
    <property type="molecule type" value="Genomic_DNA"/>
</dbReference>
<dbReference type="Proteomes" id="UP001596105">
    <property type="component" value="Unassembled WGS sequence"/>
</dbReference>
<evidence type="ECO:0000256" key="6">
    <source>
        <dbReference type="ARBA" id="ARBA00023139"/>
    </source>
</evidence>
<accession>A0ABW0LP55</accession>
<evidence type="ECO:0000256" key="1">
    <source>
        <dbReference type="ARBA" id="ARBA00004635"/>
    </source>
</evidence>
<proteinExistence type="inferred from homology"/>
<keyword evidence="4" id="KW-0732">Signal</keyword>
<dbReference type="PANTHER" id="PTHR35789:SF1">
    <property type="entry name" value="SPORE GERMINATION PROTEIN B3"/>
    <property type="match status" value="1"/>
</dbReference>
<comment type="caution">
    <text evidence="10">The sequence shown here is derived from an EMBL/GenBank/DDBJ whole genome shotgun (WGS) entry which is preliminary data.</text>
</comment>
<dbReference type="InterPro" id="IPR057336">
    <property type="entry name" value="GerAC_N"/>
</dbReference>
<organism evidence="10 11">
    <name type="scientific">Cohnella suwonensis</name>
    <dbReference type="NCBI Taxonomy" id="696072"/>
    <lineage>
        <taxon>Bacteria</taxon>
        <taxon>Bacillati</taxon>
        <taxon>Bacillota</taxon>
        <taxon>Bacilli</taxon>
        <taxon>Bacillales</taxon>
        <taxon>Paenibacillaceae</taxon>
        <taxon>Cohnella</taxon>
    </lineage>
</organism>
<keyword evidence="7" id="KW-0449">Lipoprotein</keyword>
<evidence type="ECO:0000313" key="11">
    <source>
        <dbReference type="Proteomes" id="UP001596105"/>
    </source>
</evidence>
<dbReference type="PANTHER" id="PTHR35789">
    <property type="entry name" value="SPORE GERMINATION PROTEIN B3"/>
    <property type="match status" value="1"/>
</dbReference>
<evidence type="ECO:0000256" key="4">
    <source>
        <dbReference type="ARBA" id="ARBA00022729"/>
    </source>
</evidence>
<evidence type="ECO:0000256" key="5">
    <source>
        <dbReference type="ARBA" id="ARBA00023136"/>
    </source>
</evidence>